<evidence type="ECO:0000313" key="2">
    <source>
        <dbReference type="Proteomes" id="UP001458880"/>
    </source>
</evidence>
<sequence length="244" mass="28469">MQSDWKAFNYNVEITLCNMTKEERSSHSICTDVIKESYTNSSLKGPGGERNAPYWWNQEISEKRKQCMITRRRYTKLRRRGDGEAESLRTYEEYKQCKKELRRLICLSKKKHWNRLCEELNNNIWGDGYKIAVKGIKQLVPHKLPDRERKEIVRYLFLCSKRETNNRRTRADTVPPFTSIELKEAISNLKTGKAPELDGIPIIPKESKTGQPNSYRPICILNALSKLYEAMTGGSRTHTDQSAY</sequence>
<dbReference type="Proteomes" id="UP001458880">
    <property type="component" value="Unassembled WGS sequence"/>
</dbReference>
<keyword evidence="2" id="KW-1185">Reference proteome</keyword>
<dbReference type="AlphaFoldDB" id="A0AAW1L4A6"/>
<gene>
    <name evidence="1" type="ORF">QE152_g18142</name>
</gene>
<reference evidence="1 2" key="1">
    <citation type="journal article" date="2024" name="BMC Genomics">
        <title>De novo assembly and annotation of Popillia japonica's genome with initial clues to its potential as an invasive pest.</title>
        <authorList>
            <person name="Cucini C."/>
            <person name="Boschi S."/>
            <person name="Funari R."/>
            <person name="Cardaioli E."/>
            <person name="Iannotti N."/>
            <person name="Marturano G."/>
            <person name="Paoli F."/>
            <person name="Bruttini M."/>
            <person name="Carapelli A."/>
            <person name="Frati F."/>
            <person name="Nardi F."/>
        </authorList>
    </citation>
    <scope>NUCLEOTIDE SEQUENCE [LARGE SCALE GENOMIC DNA]</scope>
    <source>
        <strain evidence="1">DMR45628</strain>
    </source>
</reference>
<evidence type="ECO:0000313" key="1">
    <source>
        <dbReference type="EMBL" id="KAK9728085.1"/>
    </source>
</evidence>
<organism evidence="1 2">
    <name type="scientific">Popillia japonica</name>
    <name type="common">Japanese beetle</name>
    <dbReference type="NCBI Taxonomy" id="7064"/>
    <lineage>
        <taxon>Eukaryota</taxon>
        <taxon>Metazoa</taxon>
        <taxon>Ecdysozoa</taxon>
        <taxon>Arthropoda</taxon>
        <taxon>Hexapoda</taxon>
        <taxon>Insecta</taxon>
        <taxon>Pterygota</taxon>
        <taxon>Neoptera</taxon>
        <taxon>Endopterygota</taxon>
        <taxon>Coleoptera</taxon>
        <taxon>Polyphaga</taxon>
        <taxon>Scarabaeiformia</taxon>
        <taxon>Scarabaeidae</taxon>
        <taxon>Rutelinae</taxon>
        <taxon>Popillia</taxon>
    </lineage>
</organism>
<name>A0AAW1L4A6_POPJA</name>
<dbReference type="EMBL" id="JASPKY010000172">
    <property type="protein sequence ID" value="KAK9728085.1"/>
    <property type="molecule type" value="Genomic_DNA"/>
</dbReference>
<proteinExistence type="predicted"/>
<accession>A0AAW1L4A6</accession>
<comment type="caution">
    <text evidence="1">The sequence shown here is derived from an EMBL/GenBank/DDBJ whole genome shotgun (WGS) entry which is preliminary data.</text>
</comment>
<protein>
    <recommendedName>
        <fullName evidence="3">Reverse transcriptase</fullName>
    </recommendedName>
</protein>
<evidence type="ECO:0008006" key="3">
    <source>
        <dbReference type="Google" id="ProtNLM"/>
    </source>
</evidence>